<evidence type="ECO:0000256" key="1">
    <source>
        <dbReference type="SAM" id="MobiDB-lite"/>
    </source>
</evidence>
<organism evidence="2 3">
    <name type="scientific">Candidatus Taylorbacteria bacterium RIFCSPHIGHO2_01_FULL_51_15</name>
    <dbReference type="NCBI Taxonomy" id="1802304"/>
    <lineage>
        <taxon>Bacteria</taxon>
        <taxon>Candidatus Tayloriibacteriota</taxon>
    </lineage>
</organism>
<proteinExistence type="predicted"/>
<accession>A0A1G2MC18</accession>
<comment type="caution">
    <text evidence="2">The sequence shown here is derived from an EMBL/GenBank/DDBJ whole genome shotgun (WGS) entry which is preliminary data.</text>
</comment>
<feature type="region of interest" description="Disordered" evidence="1">
    <location>
        <begin position="31"/>
        <end position="51"/>
    </location>
</feature>
<protein>
    <submittedName>
        <fullName evidence="2">Uncharacterized protein</fullName>
    </submittedName>
</protein>
<evidence type="ECO:0000313" key="3">
    <source>
        <dbReference type="Proteomes" id="UP000178121"/>
    </source>
</evidence>
<dbReference type="EMBL" id="MHRI01000008">
    <property type="protein sequence ID" value="OHA21475.1"/>
    <property type="molecule type" value="Genomic_DNA"/>
</dbReference>
<gene>
    <name evidence="2" type="ORF">A2849_03385</name>
</gene>
<reference evidence="2 3" key="1">
    <citation type="journal article" date="2016" name="Nat. Commun.">
        <title>Thousands of microbial genomes shed light on interconnected biogeochemical processes in an aquifer system.</title>
        <authorList>
            <person name="Anantharaman K."/>
            <person name="Brown C.T."/>
            <person name="Hug L.A."/>
            <person name="Sharon I."/>
            <person name="Castelle C.J."/>
            <person name="Probst A.J."/>
            <person name="Thomas B.C."/>
            <person name="Singh A."/>
            <person name="Wilkins M.J."/>
            <person name="Karaoz U."/>
            <person name="Brodie E.L."/>
            <person name="Williams K.H."/>
            <person name="Hubbard S.S."/>
            <person name="Banfield J.F."/>
        </authorList>
    </citation>
    <scope>NUCLEOTIDE SEQUENCE [LARGE SCALE GENOMIC DNA]</scope>
</reference>
<sequence>MLVPRPERVIVDEVAIRLPTVREPEMRALPCTERVDEGEDVPMPTDPVGRQTLVPSEVQLPVVAPPMTLPA</sequence>
<name>A0A1G2MC18_9BACT</name>
<dbReference type="AlphaFoldDB" id="A0A1G2MC18"/>
<evidence type="ECO:0000313" key="2">
    <source>
        <dbReference type="EMBL" id="OHA21475.1"/>
    </source>
</evidence>
<dbReference type="Proteomes" id="UP000178121">
    <property type="component" value="Unassembled WGS sequence"/>
</dbReference>